<dbReference type="Gene3D" id="1.10.60.40">
    <property type="match status" value="1"/>
</dbReference>
<dbReference type="KEGG" id="ttz:FHG85_01970"/>
<keyword evidence="6" id="KW-1185">Reference proteome</keyword>
<evidence type="ECO:0000256" key="2">
    <source>
        <dbReference type="PIRSR" id="PIRSR601952-1"/>
    </source>
</evidence>
<dbReference type="InterPro" id="IPR017850">
    <property type="entry name" value="Alkaline_phosphatase_core_sf"/>
</dbReference>
<dbReference type="InterPro" id="IPR001952">
    <property type="entry name" value="Alkaline_phosphatase"/>
</dbReference>
<feature type="binding site" evidence="3">
    <location>
        <position position="309"/>
    </location>
    <ligand>
        <name>Zn(2+)</name>
        <dbReference type="ChEBI" id="CHEBI:29105"/>
        <label>2</label>
    </ligand>
</feature>
<feature type="binding site" evidence="3">
    <location>
        <position position="135"/>
    </location>
    <ligand>
        <name>Mg(2+)</name>
        <dbReference type="ChEBI" id="CHEBI:18420"/>
    </ligand>
</feature>
<evidence type="ECO:0000313" key="6">
    <source>
        <dbReference type="Proteomes" id="UP000500961"/>
    </source>
</evidence>
<dbReference type="GO" id="GO:0004035">
    <property type="term" value="F:alkaline phosphatase activity"/>
    <property type="evidence" value="ECO:0007669"/>
    <property type="project" value="TreeGrafter"/>
</dbReference>
<gene>
    <name evidence="5" type="ORF">FHG85_01970</name>
</gene>
<dbReference type="AlphaFoldDB" id="A0A7D4BA04"/>
<feature type="binding site" evidence="3">
    <location>
        <position position="310"/>
    </location>
    <ligand>
        <name>Zn(2+)</name>
        <dbReference type="ChEBI" id="CHEBI:29105"/>
        <label>2</label>
    </ligand>
</feature>
<keyword evidence="3" id="KW-0479">Metal-binding</keyword>
<dbReference type="PANTHER" id="PTHR11596">
    <property type="entry name" value="ALKALINE PHOSPHATASE"/>
    <property type="match status" value="1"/>
</dbReference>
<dbReference type="RefSeq" id="WP_173072598.1">
    <property type="nucleotide sequence ID" value="NZ_CP041345.1"/>
</dbReference>
<protein>
    <submittedName>
        <fullName evidence="5">Alkaline phosphatase</fullName>
    </submittedName>
</protein>
<feature type="binding site" evidence="3">
    <location>
        <position position="270"/>
    </location>
    <ligand>
        <name>Zn(2+)</name>
        <dbReference type="ChEBI" id="CHEBI:29105"/>
        <label>2</label>
    </ligand>
</feature>
<sequence>MKKFFLPIVVILLIFSGCQTSSQKPKYVFLFIGDGMGMSHVQLAKLYSDSVLKKDNSISFLNFPVASNSTTYAANRFITGSAAAGTALSTGYKTSINTLGLSSDHSDTLYSIAKRFNENGRKVALITSVSIDHATPAAFYAHVPYRGMYYKIATQLFKSDYDFFASGGFRDPYNYMQDSSSISIFELGDKNGYNFTTTLEGVDSLVSSGAKHIIYSVSNPAPGSTLKYDIDRVSTDVTLADLTRKAIEVVDNPNGFFMMVEGGKIDWAAHDNDAATVIYEVLAFSDAVSEAVDFYKKHPDETIIIVTADHETGGLSIGNRENHYDNHVALLQYQKVSKEKLHEIINDYLNKNNKPRFDELLNIISNKTGLNKEIALSSAEIAILKESFNKMVQAKNFSQKTLYSETDLLTSNVLKLLNSKAGIGWTSGSHTAEPVPVFVIGEGHESFMNQLDNTDIPKRIAEISGI</sequence>
<feature type="binding site" evidence="3">
    <location>
        <position position="133"/>
    </location>
    <ligand>
        <name>Mg(2+)</name>
        <dbReference type="ChEBI" id="CHEBI:18420"/>
    </ligand>
</feature>
<name>A0A7D4BA04_9BACT</name>
<feature type="binding site" evidence="3">
    <location>
        <position position="34"/>
    </location>
    <ligand>
        <name>Zn(2+)</name>
        <dbReference type="ChEBI" id="CHEBI:29105"/>
        <label>2</label>
    </ligand>
</feature>
<dbReference type="PANTHER" id="PTHR11596:SF5">
    <property type="entry name" value="ALKALINE PHOSPHATASE"/>
    <property type="match status" value="1"/>
</dbReference>
<dbReference type="EMBL" id="CP041345">
    <property type="protein sequence ID" value="QKG79080.1"/>
    <property type="molecule type" value="Genomic_DNA"/>
</dbReference>
<evidence type="ECO:0000313" key="5">
    <source>
        <dbReference type="EMBL" id="QKG79080.1"/>
    </source>
</evidence>
<dbReference type="SUPFAM" id="SSF53649">
    <property type="entry name" value="Alkaline phosphatase-like"/>
    <property type="match status" value="1"/>
</dbReference>
<proteinExistence type="inferred from homology"/>
<keyword evidence="1" id="KW-0597">Phosphoprotein</keyword>
<organism evidence="5 6">
    <name type="scientific">Tenuifilum thalassicum</name>
    <dbReference type="NCBI Taxonomy" id="2590900"/>
    <lineage>
        <taxon>Bacteria</taxon>
        <taxon>Pseudomonadati</taxon>
        <taxon>Bacteroidota</taxon>
        <taxon>Bacteroidia</taxon>
        <taxon>Bacteroidales</taxon>
        <taxon>Tenuifilaceae</taxon>
        <taxon>Tenuifilum</taxon>
    </lineage>
</organism>
<dbReference type="PROSITE" id="PS51257">
    <property type="entry name" value="PROKAR_LIPOPROTEIN"/>
    <property type="match status" value="1"/>
</dbReference>
<comment type="cofactor">
    <cofactor evidence="3">
        <name>Mg(2+)</name>
        <dbReference type="ChEBI" id="CHEBI:18420"/>
    </cofactor>
    <text evidence="3">Binds 1 Mg(2+) ion.</text>
</comment>
<comment type="cofactor">
    <cofactor evidence="3">
        <name>Zn(2+)</name>
        <dbReference type="ChEBI" id="CHEBI:29105"/>
    </cofactor>
    <text evidence="3">Binds 2 Zn(2+) ions.</text>
</comment>
<feature type="binding site" evidence="3">
    <location>
        <position position="430"/>
    </location>
    <ligand>
        <name>Zn(2+)</name>
        <dbReference type="ChEBI" id="CHEBI:29105"/>
        <label>2</label>
    </ligand>
</feature>
<keyword evidence="3" id="KW-0460">Magnesium</keyword>
<dbReference type="PRINTS" id="PR00113">
    <property type="entry name" value="ALKPHPHTASE"/>
</dbReference>
<evidence type="ECO:0000256" key="3">
    <source>
        <dbReference type="PIRSR" id="PIRSR601952-2"/>
    </source>
</evidence>
<reference evidence="5 6" key="1">
    <citation type="submission" date="2019-07" db="EMBL/GenBank/DDBJ databases">
        <title>Thalassofilum flectens gen. nov., sp. nov., a novel moderate thermophilic anaerobe from a shallow sea hot spring in Kunashir Island (Russia), representing a new family in the order Bacteroidales, and proposal of Thalassofilacea fam. nov.</title>
        <authorList>
            <person name="Kochetkova T.V."/>
            <person name="Podosokorskaya O.A."/>
            <person name="Novikov A."/>
            <person name="Elcheninov A.G."/>
            <person name="Toshchakov S.V."/>
            <person name="Kublanov I.V."/>
        </authorList>
    </citation>
    <scope>NUCLEOTIDE SEQUENCE [LARGE SCALE GENOMIC DNA]</scope>
    <source>
        <strain evidence="5 6">38-H</strain>
    </source>
</reference>
<keyword evidence="3" id="KW-0862">Zinc</keyword>
<dbReference type="SMART" id="SM00098">
    <property type="entry name" value="alkPPc"/>
    <property type="match status" value="1"/>
</dbReference>
<dbReference type="Proteomes" id="UP000500961">
    <property type="component" value="Chromosome"/>
</dbReference>
<accession>A0A7D4BA04</accession>
<feature type="binding site" evidence="3">
    <location>
        <position position="261"/>
    </location>
    <ligand>
        <name>Mg(2+)</name>
        <dbReference type="ChEBI" id="CHEBI:18420"/>
    </ligand>
</feature>
<evidence type="ECO:0000256" key="4">
    <source>
        <dbReference type="RuleBase" id="RU003946"/>
    </source>
</evidence>
<feature type="binding site" evidence="3">
    <location>
        <position position="266"/>
    </location>
    <ligand>
        <name>Zn(2+)</name>
        <dbReference type="ChEBI" id="CHEBI:29105"/>
        <label>2</label>
    </ligand>
</feature>
<dbReference type="CDD" id="cd16012">
    <property type="entry name" value="ALP"/>
    <property type="match status" value="1"/>
</dbReference>
<dbReference type="GO" id="GO:0046872">
    <property type="term" value="F:metal ion binding"/>
    <property type="evidence" value="ECO:0007669"/>
    <property type="project" value="UniProtKB-KW"/>
</dbReference>
<dbReference type="Gene3D" id="3.40.720.10">
    <property type="entry name" value="Alkaline Phosphatase, subunit A"/>
    <property type="match status" value="1"/>
</dbReference>
<feature type="active site" description="Phosphoserine intermediate" evidence="2">
    <location>
        <position position="81"/>
    </location>
</feature>
<feature type="binding site" evidence="3">
    <location>
        <position position="34"/>
    </location>
    <ligand>
        <name>Mg(2+)</name>
        <dbReference type="ChEBI" id="CHEBI:18420"/>
    </ligand>
</feature>
<evidence type="ECO:0000256" key="1">
    <source>
        <dbReference type="ARBA" id="ARBA00022553"/>
    </source>
</evidence>
<dbReference type="Pfam" id="PF00245">
    <property type="entry name" value="Alk_phosphatase"/>
    <property type="match status" value="2"/>
</dbReference>
<comment type="similarity">
    <text evidence="4">Belongs to the alkaline phosphatase family.</text>
</comment>